<evidence type="ECO:0000313" key="2">
    <source>
        <dbReference type="Proteomes" id="UP000178650"/>
    </source>
</evidence>
<reference evidence="1 2" key="1">
    <citation type="journal article" date="2016" name="Nat. Commun.">
        <title>Thousands of microbial genomes shed light on interconnected biogeochemical processes in an aquifer system.</title>
        <authorList>
            <person name="Anantharaman K."/>
            <person name="Brown C.T."/>
            <person name="Hug L.A."/>
            <person name="Sharon I."/>
            <person name="Castelle C.J."/>
            <person name="Probst A.J."/>
            <person name="Thomas B.C."/>
            <person name="Singh A."/>
            <person name="Wilkins M.J."/>
            <person name="Karaoz U."/>
            <person name="Brodie E.L."/>
            <person name="Williams K.H."/>
            <person name="Hubbard S.S."/>
            <person name="Banfield J.F."/>
        </authorList>
    </citation>
    <scope>NUCLEOTIDE SEQUENCE [LARGE SCALE GENOMIC DNA]</scope>
</reference>
<accession>A0A1G2IWL7</accession>
<dbReference type="EMBL" id="MHPJ01000010">
    <property type="protein sequence ID" value="OGZ78987.1"/>
    <property type="molecule type" value="Genomic_DNA"/>
</dbReference>
<dbReference type="STRING" id="1802223.A2358_04600"/>
<dbReference type="Proteomes" id="UP000178650">
    <property type="component" value="Unassembled WGS sequence"/>
</dbReference>
<protein>
    <submittedName>
        <fullName evidence="1">Uncharacterized protein</fullName>
    </submittedName>
</protein>
<comment type="caution">
    <text evidence="1">The sequence shown here is derived from an EMBL/GenBank/DDBJ whole genome shotgun (WGS) entry which is preliminary data.</text>
</comment>
<dbReference type="AlphaFoldDB" id="A0A1G2IWL7"/>
<gene>
    <name evidence="1" type="ORF">A2358_04600</name>
</gene>
<sequence>MRGKRDEKLKKALEAIASGLGYNGKPINLALIAAEAYTSTQKFAREIRLCEAITRRKLYGARYKG</sequence>
<evidence type="ECO:0000313" key="1">
    <source>
        <dbReference type="EMBL" id="OGZ78987.1"/>
    </source>
</evidence>
<proteinExistence type="predicted"/>
<organism evidence="1 2">
    <name type="scientific">Candidatus Staskawiczbacteria bacterium RIFOXYB1_FULL_37_44</name>
    <dbReference type="NCBI Taxonomy" id="1802223"/>
    <lineage>
        <taxon>Bacteria</taxon>
        <taxon>Candidatus Staskawicziibacteriota</taxon>
    </lineage>
</organism>
<name>A0A1G2IWL7_9BACT</name>